<reference evidence="5 6" key="1">
    <citation type="submission" date="2018-08" db="EMBL/GenBank/DDBJ databases">
        <title>Genomic investigation of the strawberry pathogen Phytophthora fragariae indicates pathogenicity is determined by transcriptional variation in three key races.</title>
        <authorList>
            <person name="Adams T.M."/>
            <person name="Armitage A.D."/>
            <person name="Sobczyk M.K."/>
            <person name="Bates H.J."/>
            <person name="Dunwell J.M."/>
            <person name="Nellist C.F."/>
            <person name="Harrison R.J."/>
        </authorList>
    </citation>
    <scope>NUCLEOTIDE SEQUENCE [LARGE SCALE GENOMIC DNA]</scope>
    <source>
        <strain evidence="5 6">SCRP333</strain>
    </source>
</reference>
<dbReference type="GO" id="GO:0032040">
    <property type="term" value="C:small-subunit processome"/>
    <property type="evidence" value="ECO:0007669"/>
    <property type="project" value="TreeGrafter"/>
</dbReference>
<comment type="caution">
    <text evidence="5">The sequence shown here is derived from an EMBL/GenBank/DDBJ whole genome shotgun (WGS) entry which is preliminary data.</text>
</comment>
<keyword evidence="6" id="KW-1185">Reference proteome</keyword>
<sequence>MTHRLYTRARDTEETHLVFLGYSGSLDCVKMVTDENYVTGGDGGLHPLWFNGRKKPMCVISIEHGGKWVGSVVVMPRTDLIASESSGAESVHRSGGQIRLWQADLQDRTLTVVAPIQLKGFGNALCFDRKARVLVEGELGSGRNAR</sequence>
<dbReference type="PANTHER" id="PTHR19865">
    <property type="entry name" value="U3 SMALL NUCLEOLAR RNA INTERACTING PROTEIN 2"/>
    <property type="match status" value="1"/>
</dbReference>
<dbReference type="Gene3D" id="2.130.10.10">
    <property type="entry name" value="YVTN repeat-like/Quinoprotein amine dehydrogenase"/>
    <property type="match status" value="1"/>
</dbReference>
<keyword evidence="2" id="KW-0853">WD repeat</keyword>
<dbReference type="GO" id="GO:0034511">
    <property type="term" value="F:U3 snoRNA binding"/>
    <property type="evidence" value="ECO:0007669"/>
    <property type="project" value="InterPro"/>
</dbReference>
<accession>A0A6A4DPI3</accession>
<comment type="subcellular location">
    <subcellularLocation>
        <location evidence="1">Nucleus</location>
    </subcellularLocation>
</comment>
<protein>
    <submittedName>
        <fullName evidence="5">Uncharacterized protein</fullName>
    </submittedName>
</protein>
<gene>
    <name evidence="5" type="ORF">PR003_g21250</name>
</gene>
<organism evidence="5 6">
    <name type="scientific">Phytophthora rubi</name>
    <dbReference type="NCBI Taxonomy" id="129364"/>
    <lineage>
        <taxon>Eukaryota</taxon>
        <taxon>Sar</taxon>
        <taxon>Stramenopiles</taxon>
        <taxon>Oomycota</taxon>
        <taxon>Peronosporomycetes</taxon>
        <taxon>Peronosporales</taxon>
        <taxon>Peronosporaceae</taxon>
        <taxon>Phytophthora</taxon>
    </lineage>
</organism>
<dbReference type="EMBL" id="QXFT01001975">
    <property type="protein sequence ID" value="KAE9306416.1"/>
    <property type="molecule type" value="Genomic_DNA"/>
</dbReference>
<evidence type="ECO:0000256" key="2">
    <source>
        <dbReference type="ARBA" id="ARBA00022574"/>
    </source>
</evidence>
<evidence type="ECO:0000256" key="3">
    <source>
        <dbReference type="ARBA" id="ARBA00022737"/>
    </source>
</evidence>
<dbReference type="Proteomes" id="UP000434957">
    <property type="component" value="Unassembled WGS sequence"/>
</dbReference>
<dbReference type="PANTHER" id="PTHR19865:SF0">
    <property type="entry name" value="U3 SMALL NUCLEOLAR RNA-INTERACTING PROTEIN 2"/>
    <property type="match status" value="1"/>
</dbReference>
<dbReference type="InterPro" id="IPR015943">
    <property type="entry name" value="WD40/YVTN_repeat-like_dom_sf"/>
</dbReference>
<proteinExistence type="predicted"/>
<dbReference type="AlphaFoldDB" id="A0A6A4DPI3"/>
<keyword evidence="3" id="KW-0677">Repeat</keyword>
<evidence type="ECO:0000313" key="6">
    <source>
        <dbReference type="Proteomes" id="UP000434957"/>
    </source>
</evidence>
<name>A0A6A4DPI3_9STRA</name>
<evidence type="ECO:0000256" key="1">
    <source>
        <dbReference type="ARBA" id="ARBA00004123"/>
    </source>
</evidence>
<evidence type="ECO:0000313" key="5">
    <source>
        <dbReference type="EMBL" id="KAE9306416.1"/>
    </source>
</evidence>
<dbReference type="InterPro" id="IPR039241">
    <property type="entry name" value="Rrp9-like"/>
</dbReference>
<evidence type="ECO:0000256" key="4">
    <source>
        <dbReference type="ARBA" id="ARBA00023242"/>
    </source>
</evidence>
<keyword evidence="4" id="KW-0539">Nucleus</keyword>
<dbReference type="SUPFAM" id="SSF50960">
    <property type="entry name" value="TolB, C-terminal domain"/>
    <property type="match status" value="1"/>
</dbReference>